<evidence type="ECO:0000313" key="2">
    <source>
        <dbReference type="EMBL" id="ROO85988.1"/>
    </source>
</evidence>
<name>A0A3N1CYW6_9ACTN</name>
<feature type="transmembrane region" description="Helical" evidence="1">
    <location>
        <begin position="412"/>
        <end position="440"/>
    </location>
</feature>
<keyword evidence="1" id="KW-1133">Transmembrane helix</keyword>
<feature type="transmembrane region" description="Helical" evidence="1">
    <location>
        <begin position="174"/>
        <end position="193"/>
    </location>
</feature>
<dbReference type="InterPro" id="IPR005625">
    <property type="entry name" value="PepSY-ass_TM"/>
</dbReference>
<comment type="caution">
    <text evidence="2">The sequence shown here is derived from an EMBL/GenBank/DDBJ whole genome shotgun (WGS) entry which is preliminary data.</text>
</comment>
<dbReference type="Proteomes" id="UP000272400">
    <property type="component" value="Unassembled WGS sequence"/>
</dbReference>
<feature type="transmembrane region" description="Helical" evidence="1">
    <location>
        <begin position="368"/>
        <end position="388"/>
    </location>
</feature>
<accession>A0A3N1CYW6</accession>
<keyword evidence="3" id="KW-1185">Reference proteome</keyword>
<sequence length="456" mass="48948">MSVHSPTPVQPAAERSTRPASVGGLQALALRLHFYAGVLIAPFLLVAAVTGLLYACSWQAEKIIYADRLAVPVSGDRLPVQRQVDAARAAKPTATVLAVRPSVEDGATTRVLMDAPGLGESERLAVYVDPYKGEVKGELVVYGGSEATPFRAWISQLHRHLHLGEPGRYYSETAASWLWVVVLAGLVLWISRTRRRRRDLAVPDLKAKGRKRTLSLHGTVGIWAAVGFLFLSATGLTWSANAGKRVDVLQTKLNGVTPTLSGTTTAHHGSAAGDGHDHASSVDLDAILASADLDGRVEAVYPAKADDAFVVKQTDRAWPIRQDSKALDPTTGEVLDTLRFADHPPLAKLTAIGISAHMGALFGLANQILLALLALSLIVLIVLGYRMWWRRGRHGFGRPIPRGAWRGAPRRLLALLAAGALFAAWLIPLFGCTLFAFLLIDAVVGAIKKRGARVDG</sequence>
<feature type="transmembrane region" description="Helical" evidence="1">
    <location>
        <begin position="214"/>
        <end position="238"/>
    </location>
</feature>
<dbReference type="PANTHER" id="PTHR34219">
    <property type="entry name" value="IRON-REGULATED INNER MEMBRANE PROTEIN-RELATED"/>
    <property type="match status" value="1"/>
</dbReference>
<gene>
    <name evidence="2" type="ORF">EDD29_3545</name>
</gene>
<proteinExistence type="predicted"/>
<dbReference type="PANTHER" id="PTHR34219:SF1">
    <property type="entry name" value="PEPSY DOMAIN-CONTAINING PROTEIN"/>
    <property type="match status" value="1"/>
</dbReference>
<keyword evidence="1" id="KW-0812">Transmembrane</keyword>
<dbReference type="Pfam" id="PF03929">
    <property type="entry name" value="PepSY_TM"/>
    <property type="match status" value="1"/>
</dbReference>
<protein>
    <submittedName>
        <fullName evidence="2">Putative iron-regulated membrane protein</fullName>
    </submittedName>
</protein>
<keyword evidence="1" id="KW-0472">Membrane</keyword>
<organism evidence="2 3">
    <name type="scientific">Actinocorallia herbida</name>
    <dbReference type="NCBI Taxonomy" id="58109"/>
    <lineage>
        <taxon>Bacteria</taxon>
        <taxon>Bacillati</taxon>
        <taxon>Actinomycetota</taxon>
        <taxon>Actinomycetes</taxon>
        <taxon>Streptosporangiales</taxon>
        <taxon>Thermomonosporaceae</taxon>
        <taxon>Actinocorallia</taxon>
    </lineage>
</organism>
<dbReference type="AlphaFoldDB" id="A0A3N1CYW6"/>
<reference evidence="2 3" key="1">
    <citation type="submission" date="2018-11" db="EMBL/GenBank/DDBJ databases">
        <title>Sequencing the genomes of 1000 actinobacteria strains.</title>
        <authorList>
            <person name="Klenk H.-P."/>
        </authorList>
    </citation>
    <scope>NUCLEOTIDE SEQUENCE [LARGE SCALE GENOMIC DNA]</scope>
    <source>
        <strain evidence="2 3">DSM 44254</strain>
    </source>
</reference>
<evidence type="ECO:0000256" key="1">
    <source>
        <dbReference type="SAM" id="Phobius"/>
    </source>
</evidence>
<evidence type="ECO:0000313" key="3">
    <source>
        <dbReference type="Proteomes" id="UP000272400"/>
    </source>
</evidence>
<dbReference type="EMBL" id="RJKE01000001">
    <property type="protein sequence ID" value="ROO85988.1"/>
    <property type="molecule type" value="Genomic_DNA"/>
</dbReference>
<feature type="transmembrane region" description="Helical" evidence="1">
    <location>
        <begin position="34"/>
        <end position="55"/>
    </location>
</feature>